<dbReference type="SUPFAM" id="SSF116842">
    <property type="entry name" value="XseB-like"/>
    <property type="match status" value="1"/>
</dbReference>
<keyword evidence="7" id="KW-1185">Reference proteome</keyword>
<dbReference type="Pfam" id="PF02609">
    <property type="entry name" value="Exonuc_VII_S"/>
    <property type="match status" value="1"/>
</dbReference>
<dbReference type="STRING" id="1280514.AXFE_16340"/>
<evidence type="ECO:0000256" key="2">
    <source>
        <dbReference type="ARBA" id="ARBA00022490"/>
    </source>
</evidence>
<gene>
    <name evidence="6" type="primary">xseB</name>
    <name evidence="6" type="ORF">AXFE_16340</name>
</gene>
<dbReference type="OrthoDB" id="9813898at2"/>
<evidence type="ECO:0000313" key="7">
    <source>
        <dbReference type="Proteomes" id="UP000032360"/>
    </source>
</evidence>
<keyword evidence="3" id="KW-0540">Nuclease</keyword>
<keyword evidence="4 6" id="KW-0378">Hydrolase</keyword>
<organism evidence="6 7">
    <name type="scientific">Acidithrix ferrooxidans</name>
    <dbReference type="NCBI Taxonomy" id="1280514"/>
    <lineage>
        <taxon>Bacteria</taxon>
        <taxon>Bacillati</taxon>
        <taxon>Actinomycetota</taxon>
        <taxon>Acidimicrobiia</taxon>
        <taxon>Acidimicrobiales</taxon>
        <taxon>Acidimicrobiaceae</taxon>
        <taxon>Acidithrix</taxon>
    </lineage>
</organism>
<keyword evidence="2" id="KW-0963">Cytoplasm</keyword>
<sequence length="75" mass="8174">MTAENTPDEISFEAAIAEVDALVKKIQNQRSLDSLVADVKRAKELITMCESRILATESELEEILGVDGVHASDSQ</sequence>
<evidence type="ECO:0000256" key="4">
    <source>
        <dbReference type="ARBA" id="ARBA00022801"/>
    </source>
</evidence>
<dbReference type="InterPro" id="IPR037004">
    <property type="entry name" value="Exonuc_VII_ssu_sf"/>
</dbReference>
<name>A0A0D8HI36_9ACTN</name>
<dbReference type="RefSeq" id="WP_052605339.1">
    <property type="nucleotide sequence ID" value="NZ_JXYS01000037.1"/>
</dbReference>
<dbReference type="Gene3D" id="1.10.287.1040">
    <property type="entry name" value="Exonuclease VII, small subunit"/>
    <property type="match status" value="1"/>
</dbReference>
<dbReference type="AlphaFoldDB" id="A0A0D8HI36"/>
<keyword evidence="5" id="KW-0269">Exonuclease</keyword>
<proteinExistence type="inferred from homology"/>
<dbReference type="GO" id="GO:0006308">
    <property type="term" value="P:DNA catabolic process"/>
    <property type="evidence" value="ECO:0007669"/>
    <property type="project" value="InterPro"/>
</dbReference>
<dbReference type="InterPro" id="IPR003761">
    <property type="entry name" value="Exonuc_VII_S"/>
</dbReference>
<dbReference type="GO" id="GO:0008855">
    <property type="term" value="F:exodeoxyribonuclease VII activity"/>
    <property type="evidence" value="ECO:0007669"/>
    <property type="project" value="UniProtKB-EC"/>
</dbReference>
<dbReference type="Proteomes" id="UP000032360">
    <property type="component" value="Unassembled WGS sequence"/>
</dbReference>
<accession>A0A0D8HI36</accession>
<dbReference type="EC" id="3.1.11.6" evidence="6"/>
<comment type="caution">
    <text evidence="6">The sequence shown here is derived from an EMBL/GenBank/DDBJ whole genome shotgun (WGS) entry which is preliminary data.</text>
</comment>
<protein>
    <submittedName>
        <fullName evidence="6">Exodeoxyribonuclease 7 small subunit</fullName>
        <ecNumber evidence="6">3.1.11.6</ecNumber>
    </submittedName>
</protein>
<evidence type="ECO:0000313" key="6">
    <source>
        <dbReference type="EMBL" id="KJF17514.1"/>
    </source>
</evidence>
<comment type="similarity">
    <text evidence="1">Belongs to the XseB family.</text>
</comment>
<evidence type="ECO:0000256" key="5">
    <source>
        <dbReference type="ARBA" id="ARBA00022839"/>
    </source>
</evidence>
<evidence type="ECO:0000256" key="1">
    <source>
        <dbReference type="ARBA" id="ARBA00009998"/>
    </source>
</evidence>
<reference evidence="6 7" key="1">
    <citation type="submission" date="2015-01" db="EMBL/GenBank/DDBJ databases">
        <title>Draft genome of the acidophilic iron oxidizer Acidithrix ferrooxidans strain Py-F3.</title>
        <authorList>
            <person name="Poehlein A."/>
            <person name="Eisen S."/>
            <person name="Schloemann M."/>
            <person name="Johnson B.D."/>
            <person name="Daniel R."/>
            <person name="Muehling M."/>
        </authorList>
    </citation>
    <scope>NUCLEOTIDE SEQUENCE [LARGE SCALE GENOMIC DNA]</scope>
    <source>
        <strain evidence="6 7">Py-F3</strain>
    </source>
</reference>
<evidence type="ECO:0000256" key="3">
    <source>
        <dbReference type="ARBA" id="ARBA00022722"/>
    </source>
</evidence>
<dbReference type="GO" id="GO:0009318">
    <property type="term" value="C:exodeoxyribonuclease VII complex"/>
    <property type="evidence" value="ECO:0007669"/>
    <property type="project" value="InterPro"/>
</dbReference>
<dbReference type="EMBL" id="JXYS01000037">
    <property type="protein sequence ID" value="KJF17514.1"/>
    <property type="molecule type" value="Genomic_DNA"/>
</dbReference>